<dbReference type="Proteomes" id="UP001501676">
    <property type="component" value="Unassembled WGS sequence"/>
</dbReference>
<protein>
    <submittedName>
        <fullName evidence="6">NUDIX hydrolase</fullName>
    </submittedName>
</protein>
<keyword evidence="2 3" id="KW-0378">Hydrolase</keyword>
<dbReference type="PROSITE" id="PS51462">
    <property type="entry name" value="NUDIX"/>
    <property type="match status" value="1"/>
</dbReference>
<dbReference type="PROSITE" id="PS00893">
    <property type="entry name" value="NUDIX_BOX"/>
    <property type="match status" value="1"/>
</dbReference>
<proteinExistence type="inferred from homology"/>
<dbReference type="InterPro" id="IPR000086">
    <property type="entry name" value="NUDIX_hydrolase_dom"/>
</dbReference>
<organism evidence="6 7">
    <name type="scientific">Cryptosporangium minutisporangium</name>
    <dbReference type="NCBI Taxonomy" id="113569"/>
    <lineage>
        <taxon>Bacteria</taxon>
        <taxon>Bacillati</taxon>
        <taxon>Actinomycetota</taxon>
        <taxon>Actinomycetes</taxon>
        <taxon>Cryptosporangiales</taxon>
        <taxon>Cryptosporangiaceae</taxon>
        <taxon>Cryptosporangium</taxon>
    </lineage>
</organism>
<dbReference type="PANTHER" id="PTHR43736:SF1">
    <property type="entry name" value="DIHYDRONEOPTERIN TRIPHOSPHATE DIPHOSPHATASE"/>
    <property type="match status" value="1"/>
</dbReference>
<dbReference type="Gene3D" id="3.90.79.10">
    <property type="entry name" value="Nucleoside Triphosphate Pyrophosphohydrolase"/>
    <property type="match status" value="1"/>
</dbReference>
<gene>
    <name evidence="6" type="ORF">GCM10020369_75790</name>
</gene>
<feature type="domain" description="Nudix hydrolase" evidence="5">
    <location>
        <begin position="32"/>
        <end position="157"/>
    </location>
</feature>
<keyword evidence="4" id="KW-0472">Membrane</keyword>
<name>A0ABP6TC05_9ACTN</name>
<dbReference type="SUPFAM" id="SSF55811">
    <property type="entry name" value="Nudix"/>
    <property type="match status" value="1"/>
</dbReference>
<dbReference type="PRINTS" id="PR00502">
    <property type="entry name" value="NUDIXFAMILY"/>
</dbReference>
<keyword evidence="7" id="KW-1185">Reference proteome</keyword>
<evidence type="ECO:0000256" key="4">
    <source>
        <dbReference type="SAM" id="Phobius"/>
    </source>
</evidence>
<keyword evidence="4" id="KW-1133">Transmembrane helix</keyword>
<reference evidence="7" key="1">
    <citation type="journal article" date="2019" name="Int. J. Syst. Evol. Microbiol.">
        <title>The Global Catalogue of Microorganisms (GCM) 10K type strain sequencing project: providing services to taxonomists for standard genome sequencing and annotation.</title>
        <authorList>
            <consortium name="The Broad Institute Genomics Platform"/>
            <consortium name="The Broad Institute Genome Sequencing Center for Infectious Disease"/>
            <person name="Wu L."/>
            <person name="Ma J."/>
        </authorList>
    </citation>
    <scope>NUCLEOTIDE SEQUENCE [LARGE SCALE GENOMIC DNA]</scope>
    <source>
        <strain evidence="7">JCM 9458</strain>
    </source>
</reference>
<evidence type="ECO:0000313" key="7">
    <source>
        <dbReference type="Proteomes" id="UP001501676"/>
    </source>
</evidence>
<comment type="similarity">
    <text evidence="1 3">Belongs to the Nudix hydrolase family.</text>
</comment>
<dbReference type="RefSeq" id="WP_376981469.1">
    <property type="nucleotide sequence ID" value="NZ_JBHMDE010000054.1"/>
</dbReference>
<dbReference type="GO" id="GO:0016787">
    <property type="term" value="F:hydrolase activity"/>
    <property type="evidence" value="ECO:0007669"/>
    <property type="project" value="UniProtKB-KW"/>
</dbReference>
<dbReference type="EMBL" id="BAAAYN010000062">
    <property type="protein sequence ID" value="GAA3397028.1"/>
    <property type="molecule type" value="Genomic_DNA"/>
</dbReference>
<dbReference type="InterPro" id="IPR015797">
    <property type="entry name" value="NUDIX_hydrolase-like_dom_sf"/>
</dbReference>
<feature type="transmembrane region" description="Helical" evidence="4">
    <location>
        <begin position="32"/>
        <end position="51"/>
    </location>
</feature>
<comment type="caution">
    <text evidence="6">The sequence shown here is derived from an EMBL/GenBank/DDBJ whole genome shotgun (WGS) entry which is preliminary data.</text>
</comment>
<keyword evidence="4" id="KW-0812">Transmembrane</keyword>
<dbReference type="InterPro" id="IPR020476">
    <property type="entry name" value="Nudix_hydrolase"/>
</dbReference>
<sequence>MAELPLHDRVGNVSVGLRSAADEPLEPLTARAAVPASLVVVLCVGAVLMIFDSRRRQWELLGGMREPGETPREAAARELDEETGIRGVPLSLAAVAEFDLRRPERRESLAVYLARLEFVPRLRANDEALAFRWWLPSEPVSEDMSPLDAEIARRVVHSSSR</sequence>
<dbReference type="Pfam" id="PF00293">
    <property type="entry name" value="NUDIX"/>
    <property type="match status" value="1"/>
</dbReference>
<accession>A0ABP6TC05</accession>
<evidence type="ECO:0000256" key="3">
    <source>
        <dbReference type="RuleBase" id="RU003476"/>
    </source>
</evidence>
<dbReference type="PANTHER" id="PTHR43736">
    <property type="entry name" value="ADP-RIBOSE PYROPHOSPHATASE"/>
    <property type="match status" value="1"/>
</dbReference>
<evidence type="ECO:0000259" key="5">
    <source>
        <dbReference type="PROSITE" id="PS51462"/>
    </source>
</evidence>
<evidence type="ECO:0000256" key="1">
    <source>
        <dbReference type="ARBA" id="ARBA00005582"/>
    </source>
</evidence>
<dbReference type="InterPro" id="IPR020084">
    <property type="entry name" value="NUDIX_hydrolase_CS"/>
</dbReference>
<evidence type="ECO:0000313" key="6">
    <source>
        <dbReference type="EMBL" id="GAA3397028.1"/>
    </source>
</evidence>
<dbReference type="CDD" id="cd02883">
    <property type="entry name" value="NUDIX_Hydrolase"/>
    <property type="match status" value="1"/>
</dbReference>
<evidence type="ECO:0000256" key="2">
    <source>
        <dbReference type="ARBA" id="ARBA00022801"/>
    </source>
</evidence>